<dbReference type="InterPro" id="IPR017730">
    <property type="entry name" value="Chaperonin_ClpB"/>
</dbReference>
<accession>A0A7T0ENB1</accession>
<keyword evidence="7 13" id="KW-0067">ATP-binding</keyword>
<keyword evidence="5 12" id="KW-0677">Repeat</keyword>
<dbReference type="PRINTS" id="PR00300">
    <property type="entry name" value="CLPPROTEASEA"/>
</dbReference>
<dbReference type="InterPro" id="IPR003593">
    <property type="entry name" value="AAA+_ATPase"/>
</dbReference>
<dbReference type="GO" id="GO:0042026">
    <property type="term" value="P:protein refolding"/>
    <property type="evidence" value="ECO:0007669"/>
    <property type="project" value="UniProtKB-UniRule"/>
</dbReference>
<dbReference type="CDD" id="cd00009">
    <property type="entry name" value="AAA"/>
    <property type="match status" value="1"/>
</dbReference>
<evidence type="ECO:0000256" key="7">
    <source>
        <dbReference type="ARBA" id="ARBA00022840"/>
    </source>
</evidence>
<dbReference type="FunFam" id="1.10.8.60:FF:000017">
    <property type="entry name" value="ATP-dependent chaperone ClpB"/>
    <property type="match status" value="1"/>
</dbReference>
<dbReference type="CDD" id="cd19499">
    <property type="entry name" value="RecA-like_ClpB_Hsp104-like"/>
    <property type="match status" value="1"/>
</dbReference>
<organism evidence="16 17">
    <name type="scientific">Pectobacterium versatile</name>
    <dbReference type="NCBI Taxonomy" id="2488639"/>
    <lineage>
        <taxon>Bacteria</taxon>
        <taxon>Pseudomonadati</taxon>
        <taxon>Pseudomonadota</taxon>
        <taxon>Gammaproteobacteria</taxon>
        <taxon>Enterobacterales</taxon>
        <taxon>Pectobacteriaceae</taxon>
        <taxon>Pectobacterium</taxon>
    </lineage>
</organism>
<dbReference type="InterPro" id="IPR018368">
    <property type="entry name" value="ClpA/B_CS1"/>
</dbReference>
<evidence type="ECO:0000256" key="5">
    <source>
        <dbReference type="ARBA" id="ARBA00022737"/>
    </source>
</evidence>
<dbReference type="GO" id="GO:0042802">
    <property type="term" value="F:identical protein binding"/>
    <property type="evidence" value="ECO:0007669"/>
    <property type="project" value="UniProtKB-ARBA"/>
</dbReference>
<dbReference type="SUPFAM" id="SSF81923">
    <property type="entry name" value="Double Clp-N motif"/>
    <property type="match status" value="1"/>
</dbReference>
<comment type="subunit">
    <text evidence="14">Homohexamer; The oligomerization is ATP-dependent.</text>
</comment>
<gene>
    <name evidence="14 16" type="primary">clpB</name>
    <name evidence="16" type="ORF">F131LOC_015835</name>
</gene>
<proteinExistence type="inferred from homology"/>
<dbReference type="Gene3D" id="1.10.1780.10">
    <property type="entry name" value="Clp, N-terminal domain"/>
    <property type="match status" value="1"/>
</dbReference>
<dbReference type="PROSITE" id="PS00870">
    <property type="entry name" value="CLPAB_1"/>
    <property type="match status" value="1"/>
</dbReference>
<dbReference type="GO" id="GO:0016887">
    <property type="term" value="F:ATP hydrolysis activity"/>
    <property type="evidence" value="ECO:0007669"/>
    <property type="project" value="InterPro"/>
</dbReference>
<dbReference type="InterPro" id="IPR003959">
    <property type="entry name" value="ATPase_AAA_core"/>
</dbReference>
<dbReference type="InterPro" id="IPR041546">
    <property type="entry name" value="ClpA/ClpB_AAA_lid"/>
</dbReference>
<dbReference type="EMBL" id="CP065030">
    <property type="protein sequence ID" value="QPK14822.1"/>
    <property type="molecule type" value="Genomic_DNA"/>
</dbReference>
<evidence type="ECO:0000256" key="12">
    <source>
        <dbReference type="PROSITE-ProRule" id="PRU01251"/>
    </source>
</evidence>
<dbReference type="NCBIfam" id="NF008118">
    <property type="entry name" value="PRK10865.1"/>
    <property type="match status" value="1"/>
</dbReference>
<evidence type="ECO:0000256" key="4">
    <source>
        <dbReference type="ARBA" id="ARBA00022490"/>
    </source>
</evidence>
<dbReference type="Pfam" id="PF00004">
    <property type="entry name" value="AAA"/>
    <property type="match status" value="1"/>
</dbReference>
<dbReference type="Gene3D" id="3.40.50.300">
    <property type="entry name" value="P-loop containing nucleotide triphosphate hydrolases"/>
    <property type="match status" value="3"/>
</dbReference>
<dbReference type="GO" id="GO:0005829">
    <property type="term" value="C:cytosol"/>
    <property type="evidence" value="ECO:0007669"/>
    <property type="project" value="UniProtKB-ARBA"/>
</dbReference>
<dbReference type="AlphaFoldDB" id="A0A7T0ENB1"/>
<protein>
    <recommendedName>
        <fullName evidence="3 14">Chaperone protein ClpB</fullName>
    </recommendedName>
</protein>
<dbReference type="InterPro" id="IPR050130">
    <property type="entry name" value="ClpA_ClpB"/>
</dbReference>
<evidence type="ECO:0000313" key="16">
    <source>
        <dbReference type="EMBL" id="QPK14822.1"/>
    </source>
</evidence>
<evidence type="ECO:0000256" key="9">
    <source>
        <dbReference type="ARBA" id="ARBA00023054"/>
    </source>
</evidence>
<evidence type="ECO:0000256" key="14">
    <source>
        <dbReference type="RuleBase" id="RU362034"/>
    </source>
</evidence>
<feature type="coiled-coil region" evidence="14">
    <location>
        <begin position="416"/>
        <end position="496"/>
    </location>
</feature>
<comment type="subcellular location">
    <subcellularLocation>
        <location evidence="1 14">Cytoplasm</location>
    </subcellularLocation>
</comment>
<dbReference type="FunFam" id="3.40.50.300:FF:000025">
    <property type="entry name" value="ATP-dependent Clp protease subunit"/>
    <property type="match status" value="1"/>
</dbReference>
<evidence type="ECO:0000256" key="1">
    <source>
        <dbReference type="ARBA" id="ARBA00004496"/>
    </source>
</evidence>
<keyword evidence="4 14" id="KW-0963">Cytoplasm</keyword>
<dbReference type="Proteomes" id="UP000237284">
    <property type="component" value="Chromosome"/>
</dbReference>
<keyword evidence="8 14" id="KW-0346">Stress response</keyword>
<dbReference type="InterPro" id="IPR019489">
    <property type="entry name" value="Clp_ATPase_C"/>
</dbReference>
<evidence type="ECO:0000256" key="2">
    <source>
        <dbReference type="ARBA" id="ARBA00008675"/>
    </source>
</evidence>
<dbReference type="InterPro" id="IPR036628">
    <property type="entry name" value="Clp_N_dom_sf"/>
</dbReference>
<dbReference type="GO" id="GO:0034605">
    <property type="term" value="P:cellular response to heat"/>
    <property type="evidence" value="ECO:0007669"/>
    <property type="project" value="TreeGrafter"/>
</dbReference>
<evidence type="ECO:0000256" key="10">
    <source>
        <dbReference type="ARBA" id="ARBA00023186"/>
    </source>
</evidence>
<dbReference type="FunFam" id="3.40.50.300:FF:000010">
    <property type="entry name" value="Chaperone clpB 1, putative"/>
    <property type="match status" value="1"/>
</dbReference>
<dbReference type="SMART" id="SM01086">
    <property type="entry name" value="ClpB_D2-small"/>
    <property type="match status" value="1"/>
</dbReference>
<dbReference type="InterPro" id="IPR027417">
    <property type="entry name" value="P-loop_NTPase"/>
</dbReference>
<dbReference type="InterPro" id="IPR001270">
    <property type="entry name" value="ClpA/B"/>
</dbReference>
<dbReference type="GO" id="GO:0005524">
    <property type="term" value="F:ATP binding"/>
    <property type="evidence" value="ECO:0007669"/>
    <property type="project" value="UniProtKB-UniRule"/>
</dbReference>
<comment type="subunit">
    <text evidence="11">Homohexamer. The oligomerization is ATP-dependent.</text>
</comment>
<dbReference type="PANTHER" id="PTHR11638">
    <property type="entry name" value="ATP-DEPENDENT CLP PROTEASE"/>
    <property type="match status" value="1"/>
</dbReference>
<dbReference type="FunFam" id="1.10.1780.10:FF:000003">
    <property type="entry name" value="ATP-dependent chaperone ClpB"/>
    <property type="match status" value="1"/>
</dbReference>
<sequence>MGGVMRLDRLTNKFQLALADAQSLALGRDHQFIEPLHLMSALLHQDGGTVGPLLTVAGANLNHLKTEIDQAITRLPQVEGTDGDVQPSNELVRALNMCDKLAQKRGDTFISSELFVLAALESRGTLGDILKKAGVTQQGVTNAIDQVRGGEQVNDQGAEDQRQALKKFTIDLTERAEQGKLDPVIGRDEEIRRTIQVLQRRTKNNPVLIGEPGVGKTAIVEGLAQRIVNGEVPEGLKNKRVLSLDMGALVAGAKYRGEFEERLKGVLNDLSKQEGNVILFIDELHTMVGAGKADGAMDAGNMLKPALARGELHCVGATTLNEYRQYIEKDAALERRFQKVFVAEPTVEDTIAILRGLKERYELHHHVQITDPAIVAAAMLSHRYIADRQLPDKAIDLIDEAASSIRIQIDSKPEPLDRLERRIIQLKLEQQALKKESDDASQKRLELLSAELDQKEREYSQQEEEWKAEKASLTGTQNIKASLEQAKIALEQARRQGDLGIMSELQYGKIPELEKQLAAATQQEGKTMHLLRNRVTDVEIADVLARWTGIPVSRMLESEKEKLLRMEDELHQRVIGQNEAVEAVANSIRRSRAGLSDPNRPIGSFLFLGPTGVGKTELCKTLATFLFDSDDAMVRIDMSEFMEKHSVSRLVGAPPGYVGYEEGGYLTEAVRRRPYSVILLDEIEKAHPDVFNILLQVLDDGRLTDGQGRTVDFRNTVVIMTSNLGSDLIQERFGERSYTEMRDMVLDVVSHSFRPEFINRIDEVVVFHPLGRAHITSIAQIQLQRLYKRLEERGYSVTIADAALDMLGEVGFDPVYGARPLKRAIQQLIENPLAQQMLGGKLIPGKLITLDVEGEQIVARQE</sequence>
<dbReference type="SUPFAM" id="SSF52540">
    <property type="entry name" value="P-loop containing nucleoside triphosphate hydrolases"/>
    <property type="match status" value="2"/>
</dbReference>
<dbReference type="PROSITE" id="PS51903">
    <property type="entry name" value="CLP_R"/>
    <property type="match status" value="1"/>
</dbReference>
<keyword evidence="10 13" id="KW-0143">Chaperone</keyword>
<dbReference type="Pfam" id="PF17871">
    <property type="entry name" value="AAA_lid_9"/>
    <property type="match status" value="1"/>
</dbReference>
<evidence type="ECO:0000256" key="8">
    <source>
        <dbReference type="ARBA" id="ARBA00023016"/>
    </source>
</evidence>
<keyword evidence="6 13" id="KW-0547">Nucleotide-binding</keyword>
<evidence type="ECO:0000259" key="15">
    <source>
        <dbReference type="PROSITE" id="PS51903"/>
    </source>
</evidence>
<dbReference type="Gene3D" id="1.10.8.60">
    <property type="match status" value="1"/>
</dbReference>
<dbReference type="NCBIfam" id="TIGR03346">
    <property type="entry name" value="chaperone_ClpB"/>
    <property type="match status" value="1"/>
</dbReference>
<dbReference type="FunFam" id="3.40.50.300:FF:000120">
    <property type="entry name" value="ATP-dependent chaperone ClpB"/>
    <property type="match status" value="1"/>
</dbReference>
<feature type="domain" description="Clp R" evidence="15">
    <location>
        <begin position="7"/>
        <end position="150"/>
    </location>
</feature>
<comment type="similarity">
    <text evidence="2 13">Belongs to the ClpA/ClpB family.</text>
</comment>
<dbReference type="SMART" id="SM00382">
    <property type="entry name" value="AAA"/>
    <property type="match status" value="2"/>
</dbReference>
<evidence type="ECO:0000313" key="17">
    <source>
        <dbReference type="Proteomes" id="UP000237284"/>
    </source>
</evidence>
<dbReference type="InterPro" id="IPR004176">
    <property type="entry name" value="Clp_R_N"/>
</dbReference>
<evidence type="ECO:0000256" key="6">
    <source>
        <dbReference type="ARBA" id="ARBA00022741"/>
    </source>
</evidence>
<keyword evidence="9 14" id="KW-0175">Coiled coil</keyword>
<dbReference type="PANTHER" id="PTHR11638:SF18">
    <property type="entry name" value="HEAT SHOCK PROTEIN 104"/>
    <property type="match status" value="1"/>
</dbReference>
<dbReference type="Pfam" id="PF07724">
    <property type="entry name" value="AAA_2"/>
    <property type="match status" value="1"/>
</dbReference>
<evidence type="ECO:0000256" key="11">
    <source>
        <dbReference type="ARBA" id="ARBA00026057"/>
    </source>
</evidence>
<evidence type="ECO:0000256" key="13">
    <source>
        <dbReference type="RuleBase" id="RU004432"/>
    </source>
</evidence>
<name>A0A7T0ENB1_9GAMM</name>
<reference evidence="16 17" key="1">
    <citation type="submission" date="2020-11" db="EMBL/GenBank/DDBJ databases">
        <title>Complete genome sequence of Pectobacterium versatile F131.</title>
        <authorList>
            <person name="Shirshikov F.V."/>
            <person name="Miroshnikov K."/>
            <person name="Toshakov S.V."/>
            <person name="Kabanova A.P."/>
            <person name="Barannik A.P."/>
            <person name="Shneider M."/>
            <person name="Ignatov A.N."/>
            <person name="Miroshnikov K.A."/>
            <person name="Mikhailova Y.V."/>
            <person name="Shelenkov A."/>
            <person name="Yanushevich Y.G."/>
            <person name="Evseev P.V."/>
        </authorList>
    </citation>
    <scope>NUCLEOTIDE SEQUENCE [LARGE SCALE GENOMIC DNA]</scope>
    <source>
        <strain evidence="16 17">F131</strain>
    </source>
</reference>
<evidence type="ECO:0000256" key="3">
    <source>
        <dbReference type="ARBA" id="ARBA00017574"/>
    </source>
</evidence>
<comment type="function">
    <text evidence="14">Part of a stress-induced multi-chaperone system, it is involved in the recovery of the cell from heat-induced damage, in cooperation with DnaK, DnaJ and GrpE.</text>
</comment>
<dbReference type="Pfam" id="PF10431">
    <property type="entry name" value="ClpB_D2-small"/>
    <property type="match status" value="1"/>
</dbReference>
<dbReference type="PROSITE" id="PS00871">
    <property type="entry name" value="CLPAB_2"/>
    <property type="match status" value="1"/>
</dbReference>
<dbReference type="Pfam" id="PF02861">
    <property type="entry name" value="Clp_N"/>
    <property type="match status" value="1"/>
</dbReference>
<dbReference type="InterPro" id="IPR028299">
    <property type="entry name" value="ClpA/B_CS2"/>
</dbReference>